<reference evidence="1 2" key="1">
    <citation type="submission" date="2016-11" db="EMBL/GenBank/DDBJ databases">
        <authorList>
            <person name="Jaros S."/>
            <person name="Januszkiewicz K."/>
            <person name="Wedrychowicz H."/>
        </authorList>
    </citation>
    <scope>NUCLEOTIDE SEQUENCE [LARGE SCALE GENOMIC DNA]</scope>
    <source>
        <strain evidence="1 2">DSM 27621</strain>
    </source>
</reference>
<name>A0A1M7E4C0_9FLAO</name>
<protein>
    <submittedName>
        <fullName evidence="1">Uncharacterized protein</fullName>
    </submittedName>
</protein>
<dbReference type="AlphaFoldDB" id="A0A1M7E4C0"/>
<evidence type="ECO:0000313" key="1">
    <source>
        <dbReference type="EMBL" id="SHL86547.1"/>
    </source>
</evidence>
<gene>
    <name evidence="1" type="ORF">SAMN05444407_10716</name>
</gene>
<organism evidence="1 2">
    <name type="scientific">Chryseobacterium contaminans</name>
    <dbReference type="NCBI Taxonomy" id="1423959"/>
    <lineage>
        <taxon>Bacteria</taxon>
        <taxon>Pseudomonadati</taxon>
        <taxon>Bacteroidota</taxon>
        <taxon>Flavobacteriia</taxon>
        <taxon>Flavobacteriales</taxon>
        <taxon>Weeksellaceae</taxon>
        <taxon>Chryseobacterium group</taxon>
        <taxon>Chryseobacterium</taxon>
    </lineage>
</organism>
<sequence length="29" mass="3604">MIVNEKLYYIWALKKSEFSKKIIYHNETN</sequence>
<dbReference type="EMBL" id="FRBM01000007">
    <property type="protein sequence ID" value="SHL86547.1"/>
    <property type="molecule type" value="Genomic_DNA"/>
</dbReference>
<dbReference type="STRING" id="1423959.SAMN05444407_10716"/>
<dbReference type="Proteomes" id="UP000184069">
    <property type="component" value="Unassembled WGS sequence"/>
</dbReference>
<proteinExistence type="predicted"/>
<evidence type="ECO:0000313" key="2">
    <source>
        <dbReference type="Proteomes" id="UP000184069"/>
    </source>
</evidence>
<accession>A0A1M7E4C0</accession>